<comment type="caution">
    <text evidence="1">The sequence shown here is derived from an EMBL/GenBank/DDBJ whole genome shotgun (WGS) entry which is preliminary data.</text>
</comment>
<proteinExistence type="predicted"/>
<protein>
    <recommendedName>
        <fullName evidence="3">F-box domain-containing protein</fullName>
    </recommendedName>
</protein>
<dbReference type="Proteomes" id="UP001212841">
    <property type="component" value="Unassembled WGS sequence"/>
</dbReference>
<organism evidence="1 2">
    <name type="scientific">Rhizophlyctis rosea</name>
    <dbReference type="NCBI Taxonomy" id="64517"/>
    <lineage>
        <taxon>Eukaryota</taxon>
        <taxon>Fungi</taxon>
        <taxon>Fungi incertae sedis</taxon>
        <taxon>Chytridiomycota</taxon>
        <taxon>Chytridiomycota incertae sedis</taxon>
        <taxon>Chytridiomycetes</taxon>
        <taxon>Rhizophlyctidales</taxon>
        <taxon>Rhizophlyctidaceae</taxon>
        <taxon>Rhizophlyctis</taxon>
    </lineage>
</organism>
<evidence type="ECO:0000313" key="1">
    <source>
        <dbReference type="EMBL" id="KAJ3055194.1"/>
    </source>
</evidence>
<dbReference type="CDD" id="cd09917">
    <property type="entry name" value="F-box_SF"/>
    <property type="match status" value="1"/>
</dbReference>
<evidence type="ECO:0000313" key="2">
    <source>
        <dbReference type="Proteomes" id="UP001212841"/>
    </source>
</evidence>
<dbReference type="AlphaFoldDB" id="A0AAD5SK03"/>
<dbReference type="InterPro" id="IPR036047">
    <property type="entry name" value="F-box-like_dom_sf"/>
</dbReference>
<reference evidence="1" key="1">
    <citation type="submission" date="2020-05" db="EMBL/GenBank/DDBJ databases">
        <title>Phylogenomic resolution of chytrid fungi.</title>
        <authorList>
            <person name="Stajich J.E."/>
            <person name="Amses K."/>
            <person name="Simmons R."/>
            <person name="Seto K."/>
            <person name="Myers J."/>
            <person name="Bonds A."/>
            <person name="Quandt C.A."/>
            <person name="Barry K."/>
            <person name="Liu P."/>
            <person name="Grigoriev I."/>
            <person name="Longcore J.E."/>
            <person name="James T.Y."/>
        </authorList>
    </citation>
    <scope>NUCLEOTIDE SEQUENCE</scope>
    <source>
        <strain evidence="1">JEL0318</strain>
    </source>
</reference>
<dbReference type="EMBL" id="JADGJD010000091">
    <property type="protein sequence ID" value="KAJ3055194.1"/>
    <property type="molecule type" value="Genomic_DNA"/>
</dbReference>
<gene>
    <name evidence="1" type="ORF">HK097_011270</name>
</gene>
<name>A0AAD5SK03_9FUNG</name>
<dbReference type="SUPFAM" id="SSF81383">
    <property type="entry name" value="F-box domain"/>
    <property type="match status" value="1"/>
</dbReference>
<keyword evidence="2" id="KW-1185">Reference proteome</keyword>
<evidence type="ECO:0008006" key="3">
    <source>
        <dbReference type="Google" id="ProtNLM"/>
    </source>
</evidence>
<sequence length="567" mass="64945">MDVKRPTPIRVHLPYCPYEIWCRIFSHLDTTSPQKFALTSRSFFAISSDPHARGLYFMQKYGKQLALYYAFRYHRTALTPEVGKLMMRRGAWLPRFLVQLVDKEVSSLYEFYLFGGVGIEEYHRQERGKRSVPVPLFVFFINEGYRIYGHTADFKEDDVARFERLLYGSATPSNTPTVESIRELLTAFQFVPVRGSGSPLDETVYLISKLDMSLVADLVHNGLDLTAVNDQVMERVLWRADVSDETLQLYLQNGFKLSPIAIKKGLQMARPTTLDALRRRIPDAELQGFAEDTIVDMFGPSTGRGWNWVPESADYLMRVFNISEDVVARALYTHPDDEPLPNGGRAEFPATRCYMKANPCPVWRWVLKTYGPSHPFTLASFDDALSRAAADRDLHAVHDTFLESGVKFFPRHVKILACRVLHRDMTSNALHLLRVLRTQVSQDLLDETLSDDDREAWARALQEEVVGNEEWDHRMRTTQLEGGARGGAFRISKPPEDALMFLNESRELLADLLPVSVTGLRRRDSSRSSRQTSPSMKTWVRRMSTWWRDQVSDNQRGTWNGMEDAGG</sequence>
<accession>A0AAD5SK03</accession>